<dbReference type="InterPro" id="IPR018456">
    <property type="entry name" value="PTR2_symporter_CS"/>
</dbReference>
<evidence type="ECO:0000256" key="8">
    <source>
        <dbReference type="RuleBase" id="RU003755"/>
    </source>
</evidence>
<evidence type="ECO:0000256" key="4">
    <source>
        <dbReference type="ARBA" id="ARBA00022692"/>
    </source>
</evidence>
<sequence>MQTSSSTQPNFFDTKVLGHPAGLFVLFFTEMWERFSFYGMRVLLIQFLTMSVIGINTGWGWSVEDAGALFATYAMLLYITPIFGGILADKYIGYRWAVVIGSLIMTLGHAAMALEGETFMYIGLACLVIGTGFFKPNMTSILSEMYKSFPEKKDGAYTIFYMGVNAGAFFGMMLCGYLGERVGWHWGFGLAGIFMLLGTLQFWLAKPIFGNIGEVPSKEARSDKEEVVDTTNMTAEEKDSLKRNPFTTVDYILIAITTVIGLMYAFDDVFRIVGGINLFPETILGQDGSTVGIAFGLIVFLLLVIWRIARYAKIVRHRMIAVIIFAFFTIFFWMSFEQGATSLVIFARDNTQRVLSGDTALLFKIFNTLLTIIPLALISWVLIILAKRTYKKALISNIILGLTFLGVWGAVVWMLDRDWSSHAYQVHFQTVETPILNADGTPKYDENKNQTYHYQAISTAFQAKDGDKIVEKNTIISNRGEYEIGSTIKIYEELGTYHILTEEIETKLVAEYGAKDKTPHIVQAEVKEIKDNQVEITASWFSILNSFFIIAFASLVSKLWDSKYNPPASIKYGLGLIIMALGFGVLAYGAHGITEGNRVSMMWLVFAYLFHTLGELFSSPVGLSYVSKLVPARMIAFMFGMWYLAIAIGNNLAAKLGGQIENITEKYSLSGFFLIFTIVPIVAGILVIALNPVMKRLMHGVK</sequence>
<feature type="transmembrane region" description="Helical" evidence="9">
    <location>
        <begin position="393"/>
        <end position="415"/>
    </location>
</feature>
<protein>
    <submittedName>
        <fullName evidence="11">Di-/tripeptide transporter</fullName>
    </submittedName>
</protein>
<dbReference type="Pfam" id="PF00854">
    <property type="entry name" value="PTR2"/>
    <property type="match status" value="2"/>
</dbReference>
<organism evidence="11 12">
    <name type="scientific">Myroides odoratus</name>
    <name type="common">Flavobacterium odoratum</name>
    <dbReference type="NCBI Taxonomy" id="256"/>
    <lineage>
        <taxon>Bacteria</taxon>
        <taxon>Pseudomonadati</taxon>
        <taxon>Bacteroidota</taxon>
        <taxon>Flavobacteriia</taxon>
        <taxon>Flavobacteriales</taxon>
        <taxon>Flavobacteriaceae</taxon>
        <taxon>Myroides</taxon>
    </lineage>
</organism>
<feature type="transmembrane region" description="Helical" evidence="9">
    <location>
        <begin position="67"/>
        <end position="87"/>
    </location>
</feature>
<dbReference type="InterPro" id="IPR005279">
    <property type="entry name" value="Dipep/tripep_permease"/>
</dbReference>
<evidence type="ECO:0000256" key="5">
    <source>
        <dbReference type="ARBA" id="ARBA00022856"/>
    </source>
</evidence>
<keyword evidence="6 9" id="KW-1133">Transmembrane helix</keyword>
<keyword evidence="12" id="KW-1185">Reference proteome</keyword>
<feature type="transmembrane region" description="Helical" evidence="9">
    <location>
        <begin position="155"/>
        <end position="179"/>
    </location>
</feature>
<dbReference type="InterPro" id="IPR000109">
    <property type="entry name" value="POT_fam"/>
</dbReference>
<dbReference type="PANTHER" id="PTHR23517:SF15">
    <property type="entry name" value="PROTON-DEPENDENT OLIGOPEPTIDE FAMILY TRANSPORT PROTEIN"/>
    <property type="match status" value="1"/>
</dbReference>
<feature type="transmembrane region" description="Helical" evidence="9">
    <location>
        <begin position="572"/>
        <end position="590"/>
    </location>
</feature>
<dbReference type="GO" id="GO:0006857">
    <property type="term" value="P:oligopeptide transport"/>
    <property type="evidence" value="ECO:0007669"/>
    <property type="project" value="InterPro"/>
</dbReference>
<feature type="transmembrane region" description="Helical" evidence="9">
    <location>
        <begin position="365"/>
        <end position="386"/>
    </location>
</feature>
<feature type="transmembrane region" description="Helical" evidence="9">
    <location>
        <begin position="602"/>
        <end position="623"/>
    </location>
</feature>
<dbReference type="PROSITE" id="PS01022">
    <property type="entry name" value="PTR2_1"/>
    <property type="match status" value="1"/>
</dbReference>
<dbReference type="GO" id="GO:0005886">
    <property type="term" value="C:plasma membrane"/>
    <property type="evidence" value="ECO:0007669"/>
    <property type="project" value="UniProtKB-SubCell"/>
</dbReference>
<name>A0A378U323_MYROD</name>
<evidence type="ECO:0000259" key="10">
    <source>
        <dbReference type="PROSITE" id="PS50850"/>
    </source>
</evidence>
<keyword evidence="4 8" id="KW-0812">Transmembrane</keyword>
<keyword evidence="2 8" id="KW-0813">Transport</keyword>
<keyword evidence="5" id="KW-0571">Peptide transport</keyword>
<dbReference type="InterPro" id="IPR050171">
    <property type="entry name" value="MFS_Transporters"/>
</dbReference>
<dbReference type="Proteomes" id="UP000255024">
    <property type="component" value="Unassembled WGS sequence"/>
</dbReference>
<dbReference type="PANTHER" id="PTHR23517">
    <property type="entry name" value="RESISTANCE PROTEIN MDTM, PUTATIVE-RELATED-RELATED"/>
    <property type="match status" value="1"/>
</dbReference>
<dbReference type="RefSeq" id="WP_115092346.1">
    <property type="nucleotide sequence ID" value="NZ_CP068107.1"/>
</dbReference>
<evidence type="ECO:0000256" key="6">
    <source>
        <dbReference type="ARBA" id="ARBA00022989"/>
    </source>
</evidence>
<evidence type="ECO:0000256" key="7">
    <source>
        <dbReference type="ARBA" id="ARBA00023136"/>
    </source>
</evidence>
<dbReference type="InterPro" id="IPR036259">
    <property type="entry name" value="MFS_trans_sf"/>
</dbReference>
<feature type="transmembrane region" description="Helical" evidence="9">
    <location>
        <begin position="248"/>
        <end position="266"/>
    </location>
</feature>
<evidence type="ECO:0000256" key="9">
    <source>
        <dbReference type="SAM" id="Phobius"/>
    </source>
</evidence>
<dbReference type="AlphaFoldDB" id="A0A378U323"/>
<keyword evidence="3" id="KW-1003">Cell membrane</keyword>
<dbReference type="SUPFAM" id="SSF103473">
    <property type="entry name" value="MFS general substrate transporter"/>
    <property type="match status" value="2"/>
</dbReference>
<comment type="subcellular location">
    <subcellularLocation>
        <location evidence="1">Cell membrane</location>
        <topology evidence="1">Multi-pass membrane protein</topology>
    </subcellularLocation>
    <subcellularLocation>
        <location evidence="8">Membrane</location>
        <topology evidence="8">Multi-pass membrane protein</topology>
    </subcellularLocation>
</comment>
<feature type="transmembrane region" description="Helical" evidence="9">
    <location>
        <begin position="286"/>
        <end position="306"/>
    </location>
</feature>
<evidence type="ECO:0000313" key="12">
    <source>
        <dbReference type="Proteomes" id="UP000255024"/>
    </source>
</evidence>
<dbReference type="NCBIfam" id="TIGR00924">
    <property type="entry name" value="yjdL_sub1_fam"/>
    <property type="match status" value="1"/>
</dbReference>
<keyword evidence="7 9" id="KW-0472">Membrane</keyword>
<evidence type="ECO:0000256" key="2">
    <source>
        <dbReference type="ARBA" id="ARBA00022448"/>
    </source>
</evidence>
<feature type="transmembrane region" description="Helical" evidence="9">
    <location>
        <begin position="185"/>
        <end position="204"/>
    </location>
</feature>
<accession>A0A378U323</accession>
<feature type="transmembrane region" description="Helical" evidence="9">
    <location>
        <begin position="42"/>
        <end position="61"/>
    </location>
</feature>
<proteinExistence type="inferred from homology"/>
<feature type="transmembrane region" description="Helical" evidence="9">
    <location>
        <begin position="118"/>
        <end position="134"/>
    </location>
</feature>
<feature type="transmembrane region" description="Helical" evidence="9">
    <location>
        <begin position="540"/>
        <end position="560"/>
    </location>
</feature>
<evidence type="ECO:0000256" key="3">
    <source>
        <dbReference type="ARBA" id="ARBA00022475"/>
    </source>
</evidence>
<dbReference type="CDD" id="cd17346">
    <property type="entry name" value="MFS_DtpA_like"/>
    <property type="match status" value="1"/>
</dbReference>
<dbReference type="Gene3D" id="1.20.1250.20">
    <property type="entry name" value="MFS general substrate transporter like domains"/>
    <property type="match status" value="2"/>
</dbReference>
<comment type="similarity">
    <text evidence="8">Belongs to the major facilitator superfamily. Proton-dependent oligopeptide transporter (POT/PTR) (TC 2.A.17) family.</text>
</comment>
<feature type="transmembrane region" description="Helical" evidence="9">
    <location>
        <begin position="635"/>
        <end position="653"/>
    </location>
</feature>
<dbReference type="GO" id="GO:1904680">
    <property type="term" value="F:peptide transmembrane transporter activity"/>
    <property type="evidence" value="ECO:0007669"/>
    <property type="project" value="InterPro"/>
</dbReference>
<feature type="transmembrane region" description="Helical" evidence="9">
    <location>
        <begin position="318"/>
        <end position="336"/>
    </location>
</feature>
<gene>
    <name evidence="11" type="primary">dtpT_1</name>
    <name evidence="11" type="ORF">NCTC11179_03189</name>
</gene>
<feature type="transmembrane region" description="Helical" evidence="9">
    <location>
        <begin position="94"/>
        <end position="112"/>
    </location>
</feature>
<evidence type="ECO:0000256" key="1">
    <source>
        <dbReference type="ARBA" id="ARBA00004651"/>
    </source>
</evidence>
<feature type="transmembrane region" description="Helical" evidence="9">
    <location>
        <begin position="673"/>
        <end position="693"/>
    </location>
</feature>
<dbReference type="PROSITE" id="PS50850">
    <property type="entry name" value="MFS"/>
    <property type="match status" value="1"/>
</dbReference>
<dbReference type="InterPro" id="IPR020846">
    <property type="entry name" value="MFS_dom"/>
</dbReference>
<evidence type="ECO:0000313" key="11">
    <source>
        <dbReference type="EMBL" id="STZ69675.1"/>
    </source>
</evidence>
<feature type="domain" description="Major facilitator superfamily (MFS) profile" evidence="10">
    <location>
        <begin position="25"/>
        <end position="695"/>
    </location>
</feature>
<keyword evidence="5" id="KW-0653">Protein transport</keyword>
<dbReference type="PROSITE" id="PS01023">
    <property type="entry name" value="PTR2_2"/>
    <property type="match status" value="1"/>
</dbReference>
<reference evidence="11 12" key="1">
    <citation type="submission" date="2018-06" db="EMBL/GenBank/DDBJ databases">
        <authorList>
            <consortium name="Pathogen Informatics"/>
            <person name="Doyle S."/>
        </authorList>
    </citation>
    <scope>NUCLEOTIDE SEQUENCE [LARGE SCALE GENOMIC DNA]</scope>
    <source>
        <strain evidence="11 12">NCTC11179</strain>
    </source>
</reference>
<dbReference type="EMBL" id="UGQL01000002">
    <property type="protein sequence ID" value="STZ69675.1"/>
    <property type="molecule type" value="Genomic_DNA"/>
</dbReference>